<keyword evidence="6 8" id="KW-1133">Transmembrane helix</keyword>
<keyword evidence="3 8" id="KW-0813">Transport</keyword>
<dbReference type="GO" id="GO:0055085">
    <property type="term" value="P:transmembrane transport"/>
    <property type="evidence" value="ECO:0007669"/>
    <property type="project" value="InterPro"/>
</dbReference>
<evidence type="ECO:0000256" key="5">
    <source>
        <dbReference type="ARBA" id="ARBA00022692"/>
    </source>
</evidence>
<name>A0A2R8BPQ8_9RHOB</name>
<dbReference type="PANTHER" id="PTHR42929:SF1">
    <property type="entry name" value="INNER MEMBRANE ABC TRANSPORTER PERMEASE PROTEIN YDCU-RELATED"/>
    <property type="match status" value="1"/>
</dbReference>
<feature type="transmembrane region" description="Helical" evidence="8">
    <location>
        <begin position="70"/>
        <end position="96"/>
    </location>
</feature>
<evidence type="ECO:0000256" key="3">
    <source>
        <dbReference type="ARBA" id="ARBA00022448"/>
    </source>
</evidence>
<dbReference type="RefSeq" id="WP_108830534.1">
    <property type="nucleotide sequence ID" value="NZ_OMOR01000004.1"/>
</dbReference>
<comment type="similarity">
    <text evidence="2">Belongs to the binding-protein-dependent transport system permease family. CysTW subfamily.</text>
</comment>
<proteinExistence type="inferred from homology"/>
<dbReference type="PROSITE" id="PS50928">
    <property type="entry name" value="ABC_TM1"/>
    <property type="match status" value="1"/>
</dbReference>
<evidence type="ECO:0000259" key="9">
    <source>
        <dbReference type="PROSITE" id="PS50928"/>
    </source>
</evidence>
<evidence type="ECO:0000256" key="6">
    <source>
        <dbReference type="ARBA" id="ARBA00022989"/>
    </source>
</evidence>
<dbReference type="GO" id="GO:0005886">
    <property type="term" value="C:plasma membrane"/>
    <property type="evidence" value="ECO:0007669"/>
    <property type="project" value="UniProtKB-SubCell"/>
</dbReference>
<sequence length="287" mass="32274">MPAKPRRLFSLYAITWRLPIIIWQFIFFVGPVLFMVAMSFFLVRNYRMTEAFEFVNWSKMLSRGYFWDSYWYTIFIAAAATVCAMCIAFPAAFALAFRASDATRRWAIFLLIIPFFTSYLVRTFSWFVILSESGVVNGMLGYVGLGPYTMLNTNFGTLVGYMTLTLPLVVILQTVTMANIDKNLIEAARNLGCKPLATIWQVILPLSKTGLIIAAIFCFILSFGDFVAPFYLGGSQEPTLPILILDTTKSGQQWPRAAVVAIMMMGTLFAIAFTGIALAYRKRKGAK</sequence>
<comment type="subcellular location">
    <subcellularLocation>
        <location evidence="1 8">Cell membrane</location>
        <topology evidence="1 8">Multi-pass membrane protein</topology>
    </subcellularLocation>
</comment>
<dbReference type="InterPro" id="IPR000515">
    <property type="entry name" value="MetI-like"/>
</dbReference>
<dbReference type="OrthoDB" id="9807047at2"/>
<evidence type="ECO:0000313" key="10">
    <source>
        <dbReference type="EMBL" id="SPH27594.1"/>
    </source>
</evidence>
<dbReference type="CDD" id="cd06261">
    <property type="entry name" value="TM_PBP2"/>
    <property type="match status" value="1"/>
</dbReference>
<keyword evidence="4" id="KW-1003">Cell membrane</keyword>
<feature type="transmembrane region" description="Helical" evidence="8">
    <location>
        <begin position="211"/>
        <end position="232"/>
    </location>
</feature>
<keyword evidence="11" id="KW-1185">Reference proteome</keyword>
<feature type="domain" description="ABC transmembrane type-1" evidence="9">
    <location>
        <begin position="70"/>
        <end position="275"/>
    </location>
</feature>
<dbReference type="Gene3D" id="1.10.3720.10">
    <property type="entry name" value="MetI-like"/>
    <property type="match status" value="1"/>
</dbReference>
<keyword evidence="5 8" id="KW-0812">Transmembrane</keyword>
<keyword evidence="7 8" id="KW-0472">Membrane</keyword>
<evidence type="ECO:0000256" key="2">
    <source>
        <dbReference type="ARBA" id="ARBA00007069"/>
    </source>
</evidence>
<reference evidence="10 11" key="1">
    <citation type="submission" date="2018-03" db="EMBL/GenBank/DDBJ databases">
        <authorList>
            <person name="Keele B.F."/>
        </authorList>
    </citation>
    <scope>NUCLEOTIDE SEQUENCE [LARGE SCALE GENOMIC DNA]</scope>
    <source>
        <strain evidence="10 11">CECT 8599</strain>
    </source>
</reference>
<dbReference type="InterPro" id="IPR035906">
    <property type="entry name" value="MetI-like_sf"/>
</dbReference>
<dbReference type="SUPFAM" id="SSF161098">
    <property type="entry name" value="MetI-like"/>
    <property type="match status" value="1"/>
</dbReference>
<dbReference type="AlphaFoldDB" id="A0A2R8BPQ8"/>
<dbReference type="Pfam" id="PF00528">
    <property type="entry name" value="BPD_transp_1"/>
    <property type="match status" value="1"/>
</dbReference>
<feature type="transmembrane region" description="Helical" evidence="8">
    <location>
        <begin position="257"/>
        <end position="280"/>
    </location>
</feature>
<evidence type="ECO:0000256" key="8">
    <source>
        <dbReference type="RuleBase" id="RU363032"/>
    </source>
</evidence>
<gene>
    <name evidence="10" type="primary">potH_2</name>
    <name evidence="10" type="ORF">ASD8599_04060</name>
</gene>
<evidence type="ECO:0000256" key="1">
    <source>
        <dbReference type="ARBA" id="ARBA00004651"/>
    </source>
</evidence>
<organism evidence="10 11">
    <name type="scientific">Ascidiaceihabitans donghaensis</name>
    <dbReference type="NCBI Taxonomy" id="1510460"/>
    <lineage>
        <taxon>Bacteria</taxon>
        <taxon>Pseudomonadati</taxon>
        <taxon>Pseudomonadota</taxon>
        <taxon>Alphaproteobacteria</taxon>
        <taxon>Rhodobacterales</taxon>
        <taxon>Paracoccaceae</taxon>
        <taxon>Ascidiaceihabitans</taxon>
    </lineage>
</organism>
<dbReference type="Proteomes" id="UP000244880">
    <property type="component" value="Unassembled WGS sequence"/>
</dbReference>
<dbReference type="EMBL" id="OMOR01000004">
    <property type="protein sequence ID" value="SPH27594.1"/>
    <property type="molecule type" value="Genomic_DNA"/>
</dbReference>
<feature type="transmembrane region" description="Helical" evidence="8">
    <location>
        <begin position="108"/>
        <end position="129"/>
    </location>
</feature>
<evidence type="ECO:0000313" key="11">
    <source>
        <dbReference type="Proteomes" id="UP000244880"/>
    </source>
</evidence>
<feature type="transmembrane region" description="Helical" evidence="8">
    <location>
        <begin position="158"/>
        <end position="180"/>
    </location>
</feature>
<accession>A0A2R8BPQ8</accession>
<protein>
    <submittedName>
        <fullName evidence="10">Putrescine transport system permease protein PotH</fullName>
    </submittedName>
</protein>
<evidence type="ECO:0000256" key="4">
    <source>
        <dbReference type="ARBA" id="ARBA00022475"/>
    </source>
</evidence>
<evidence type="ECO:0000256" key="7">
    <source>
        <dbReference type="ARBA" id="ARBA00023136"/>
    </source>
</evidence>
<dbReference type="PANTHER" id="PTHR42929">
    <property type="entry name" value="INNER MEMBRANE ABC TRANSPORTER PERMEASE PROTEIN YDCU-RELATED-RELATED"/>
    <property type="match status" value="1"/>
</dbReference>
<feature type="transmembrane region" description="Helical" evidence="8">
    <location>
        <begin position="21"/>
        <end position="43"/>
    </location>
</feature>